<feature type="signal peptide" evidence="1">
    <location>
        <begin position="1"/>
        <end position="27"/>
    </location>
</feature>
<feature type="chain" id="PRO_5030912261" evidence="1">
    <location>
        <begin position="28"/>
        <end position="393"/>
    </location>
</feature>
<organism evidence="2 3">
    <name type="scientific">Pseudomonas nitroreducens</name>
    <dbReference type="NCBI Taxonomy" id="46680"/>
    <lineage>
        <taxon>Bacteria</taxon>
        <taxon>Pseudomonadati</taxon>
        <taxon>Pseudomonadota</taxon>
        <taxon>Gammaproteobacteria</taxon>
        <taxon>Pseudomonadales</taxon>
        <taxon>Pseudomonadaceae</taxon>
        <taxon>Pseudomonas</taxon>
    </lineage>
</organism>
<accession>A0A7W7P272</accession>
<dbReference type="EMBL" id="JACHLI010000009">
    <property type="protein sequence ID" value="MBB4864022.1"/>
    <property type="molecule type" value="Genomic_DNA"/>
</dbReference>
<evidence type="ECO:0000313" key="3">
    <source>
        <dbReference type="Proteomes" id="UP000566995"/>
    </source>
</evidence>
<proteinExistence type="predicted"/>
<evidence type="ECO:0000313" key="2">
    <source>
        <dbReference type="EMBL" id="MBB4864022.1"/>
    </source>
</evidence>
<reference evidence="2 3" key="1">
    <citation type="submission" date="2020-08" db="EMBL/GenBank/DDBJ databases">
        <title>Functional genomics of gut bacteria from endangered species of beetles.</title>
        <authorList>
            <person name="Carlos-Shanley C."/>
        </authorList>
    </citation>
    <scope>NUCLEOTIDE SEQUENCE [LARGE SCALE GENOMIC DNA]</scope>
    <source>
        <strain evidence="2 3">S00179</strain>
    </source>
</reference>
<dbReference type="Proteomes" id="UP000566995">
    <property type="component" value="Unassembled WGS sequence"/>
</dbReference>
<dbReference type="AlphaFoldDB" id="A0A7W7P272"/>
<protein>
    <submittedName>
        <fullName evidence="2">Uncharacterized protein</fullName>
    </submittedName>
</protein>
<evidence type="ECO:0000256" key="1">
    <source>
        <dbReference type="SAM" id="SignalP"/>
    </source>
</evidence>
<keyword evidence="1" id="KW-0732">Signal</keyword>
<sequence length="393" mass="43650">MAISHLRFRPAHFLFPALLVASSAAFAIPVTDNLDIGGAVRARWDHDPDRDIEKFGIDTAMLRVTYTSDTWIGAARYRWYGKDYPYQYAQHFGDVNFLEYGWIGYRFDADRQIQVGQNQIPFGLQPFFGSTFYETLGNVVGLEDVNDVGVKYIQQQGDWNLQVGAYTRPGLAGNGTSKGASYSTVVTDADGYVADGNRNKERQILVGRLARSLQLGDWKSEVGVSALTSRLENRDSGADGRRNAYALHYLGQNGPWGVQLQAARQQMSPRNPGSDEVVTFGGYDGTFNVASRGNLYVGDLSYSIPGTFLDGWVSGVKVYGNYSAFDKSADDFKTSERFILGTSFSVKSMYIAVEWLNGRNDPYIGGSNYTQSLAEGGTDHWENQLYANIGYYF</sequence>
<gene>
    <name evidence="2" type="ORF">HNP46_002882</name>
</gene>
<comment type="caution">
    <text evidence="2">The sequence shown here is derived from an EMBL/GenBank/DDBJ whole genome shotgun (WGS) entry which is preliminary data.</text>
</comment>
<name>A0A7W7P272_PSENT</name>